<gene>
    <name evidence="2" type="ORF">K6K41_16070</name>
</gene>
<dbReference type="EMBL" id="CP081869">
    <property type="protein sequence ID" value="QZN98552.1"/>
    <property type="molecule type" value="Genomic_DNA"/>
</dbReference>
<keyword evidence="3" id="KW-1185">Reference proteome</keyword>
<reference evidence="2" key="1">
    <citation type="submission" date="2021-08" db="EMBL/GenBank/DDBJ databases">
        <authorList>
            <person name="Zhang H."/>
            <person name="Xu M."/>
            <person name="Yu Z."/>
            <person name="Yang L."/>
            <person name="Cai Y."/>
        </authorList>
    </citation>
    <scope>NUCLEOTIDE SEQUENCE</scope>
    <source>
        <strain evidence="2">CHL1</strain>
    </source>
</reference>
<name>A0A9E6R5G0_9HYPH</name>
<keyword evidence="1" id="KW-0732">Signal</keyword>
<evidence type="ECO:0000313" key="3">
    <source>
        <dbReference type="Proteomes" id="UP000825701"/>
    </source>
</evidence>
<dbReference type="RefSeq" id="WP_261401484.1">
    <property type="nucleotide sequence ID" value="NZ_CP081869.1"/>
</dbReference>
<protein>
    <submittedName>
        <fullName evidence="2">Type VI secretion protein</fullName>
    </submittedName>
</protein>
<evidence type="ECO:0000256" key="1">
    <source>
        <dbReference type="SAM" id="SignalP"/>
    </source>
</evidence>
<feature type="chain" id="PRO_5039196769" evidence="1">
    <location>
        <begin position="24"/>
        <end position="117"/>
    </location>
</feature>
<evidence type="ECO:0000313" key="2">
    <source>
        <dbReference type="EMBL" id="QZN98552.1"/>
    </source>
</evidence>
<dbReference type="AlphaFoldDB" id="A0A9E6R5G0"/>
<organism evidence="2 3">
    <name type="scientific">Chenggangzhangella methanolivorans</name>
    <dbReference type="NCBI Taxonomy" id="1437009"/>
    <lineage>
        <taxon>Bacteria</taxon>
        <taxon>Pseudomonadati</taxon>
        <taxon>Pseudomonadota</taxon>
        <taxon>Alphaproteobacteria</taxon>
        <taxon>Hyphomicrobiales</taxon>
        <taxon>Methylopilaceae</taxon>
        <taxon>Chenggangzhangella</taxon>
    </lineage>
</organism>
<proteinExistence type="predicted"/>
<dbReference type="Proteomes" id="UP000825701">
    <property type="component" value="Chromosome"/>
</dbReference>
<accession>A0A9E6R5G0</accession>
<dbReference type="KEGG" id="cmet:K6K41_16070"/>
<sequence length="117" mass="12891">MPMRLMSGCLALVAGLAASSANAADDPKDCAVKATDAERLSCYDAIYRVTPSAPVTAGAWIIQREVSKIDDTENVMALVESREPHIAKFGRAEKLSLILMCREHELMAYYFCRCLYV</sequence>
<feature type="signal peptide" evidence="1">
    <location>
        <begin position="1"/>
        <end position="23"/>
    </location>
</feature>